<proteinExistence type="evidence at transcript level"/>
<organism evidence="2">
    <name type="scientific">Saccoglossus kowalevskii</name>
    <name type="common">Acorn worm</name>
    <dbReference type="NCBI Taxonomy" id="10224"/>
    <lineage>
        <taxon>Eukaryota</taxon>
        <taxon>Metazoa</taxon>
        <taxon>Hemichordata</taxon>
        <taxon>Enteropneusta</taxon>
        <taxon>Harrimaniidae</taxon>
        <taxon>Saccoglossus</taxon>
    </lineage>
</organism>
<dbReference type="CDD" id="cd00045">
    <property type="entry name" value="DED"/>
    <property type="match status" value="2"/>
</dbReference>
<dbReference type="GeneID" id="100303599"/>
<dbReference type="PROSITE" id="PS50168">
    <property type="entry name" value="DED"/>
    <property type="match status" value="2"/>
</dbReference>
<dbReference type="InterPro" id="IPR001875">
    <property type="entry name" value="DED_dom"/>
</dbReference>
<feature type="domain" description="DED" evidence="1">
    <location>
        <begin position="3"/>
        <end position="77"/>
    </location>
</feature>
<dbReference type="InterPro" id="IPR011029">
    <property type="entry name" value="DEATH-like_dom_sf"/>
</dbReference>
<evidence type="ECO:0000313" key="2">
    <source>
        <dbReference type="EMBL" id="ACP41138.1"/>
    </source>
</evidence>
<evidence type="ECO:0000259" key="1">
    <source>
        <dbReference type="PROSITE" id="PS50168"/>
    </source>
</evidence>
<accession>C3VPW3</accession>
<sequence length="196" mass="22661">MDRFNELLITLRDKMGKEDFLKLKEHCRDVHIPKGTLEKKKNSYEIFVCLKELGKIKIDDTKLLEILLEKIGRKDLVNTDVMQYHQRARGEDCFTEGASSSKNPENLSETEFKQMLFDIAKEIREDELKSLKDICGDVHGLIPIGDIEKKEKAFDVFKCLLEVNKISVGNTKLLEKLLKSIKRNDLLKFVSPFSSK</sequence>
<name>C3VPW3_SACKO</name>
<protein>
    <submittedName>
        <fullName evidence="2">Death effector domain-containing protein</fullName>
    </submittedName>
</protein>
<dbReference type="PANTHER" id="PTHR48169">
    <property type="entry name" value="DED DOMAIN-CONTAINING PROTEIN"/>
    <property type="match status" value="1"/>
</dbReference>
<dbReference type="AlphaFoldDB" id="C3VPW3"/>
<dbReference type="Gene3D" id="1.10.533.10">
    <property type="entry name" value="Death Domain, Fas"/>
    <property type="match status" value="2"/>
</dbReference>
<feature type="domain" description="DED" evidence="1">
    <location>
        <begin position="111"/>
        <end position="192"/>
    </location>
</feature>
<dbReference type="KEGG" id="sko:100303599"/>
<dbReference type="PANTHER" id="PTHR48169:SF3">
    <property type="entry name" value="CASP8 AND FADD LIKE APOPTOSIS REGULATOR"/>
    <property type="match status" value="1"/>
</dbReference>
<dbReference type="GO" id="GO:0042981">
    <property type="term" value="P:regulation of apoptotic process"/>
    <property type="evidence" value="ECO:0007669"/>
    <property type="project" value="InterPro"/>
</dbReference>
<dbReference type="OrthoDB" id="100767at2759"/>
<dbReference type="RefSeq" id="NP_001158421.1">
    <property type="nucleotide sequence ID" value="NM_001164949.1"/>
</dbReference>
<dbReference type="EMBL" id="FJ890020">
    <property type="protein sequence ID" value="ACP41138.1"/>
    <property type="molecule type" value="mRNA"/>
</dbReference>
<dbReference type="Pfam" id="PF01335">
    <property type="entry name" value="DED"/>
    <property type="match status" value="2"/>
</dbReference>
<dbReference type="SMART" id="SM00031">
    <property type="entry name" value="DED"/>
    <property type="match status" value="2"/>
</dbReference>
<reference evidence="2" key="1">
    <citation type="submission" date="2009-04" db="EMBL/GenBank/DDBJ databases">
        <title>Identification of death effector domain-containing proteins in acorn worm.</title>
        <authorList>
            <person name="Sakamaki K."/>
            <person name="Nozaki M."/>
        </authorList>
    </citation>
    <scope>NUCLEOTIDE SEQUENCE</scope>
</reference>
<dbReference type="SUPFAM" id="SSF47986">
    <property type="entry name" value="DEATH domain"/>
    <property type="match status" value="2"/>
</dbReference>